<evidence type="ECO:0000313" key="3">
    <source>
        <dbReference type="Proteomes" id="UP001138500"/>
    </source>
</evidence>
<proteinExistence type="predicted"/>
<name>A0A9W7SVK9_9PEZI</name>
<evidence type="ECO:0000313" key="2">
    <source>
        <dbReference type="EMBL" id="KAH9833361.1"/>
    </source>
</evidence>
<reference evidence="2 3" key="2">
    <citation type="journal article" date="2021" name="Curr. Genet.">
        <title>Genetic response to nitrogen starvation in the aggressive Eucalyptus foliar pathogen Teratosphaeria destructans.</title>
        <authorList>
            <person name="Havenga M."/>
            <person name="Wingfield B.D."/>
            <person name="Wingfield M.J."/>
            <person name="Dreyer L.L."/>
            <person name="Roets F."/>
            <person name="Aylward J."/>
        </authorList>
    </citation>
    <scope>NUCLEOTIDE SEQUENCE [LARGE SCALE GENOMIC DNA]</scope>
    <source>
        <strain evidence="2">CMW44962</strain>
    </source>
</reference>
<sequence>MEEPADDYEVLLLTRELNEIIEDDLTLVSDPRRAWTNRHQAELVRQWVFSHVDCVPSGSLSEHLERTLNGDEQRRFRVAQAAAARASGTTEAGVAASLDAIPVNPSGEAVLYSPQVRAASVPPMPVLLDTLPRLLMEELSMDWMSQAEQTGNFRFMPEVEGPPDVAEHWGSSPTLRSATPNSTSGHEAEPGRIEDERLMLSTFVREMSTIFGHHQLSEDRFRFEPRIRMWARQNRHLVPTRKGSTVGLTSEQKRRLRIAWDEVEKMELETQHLANLAWAARFA</sequence>
<dbReference type="EMBL" id="RIBY02001090">
    <property type="protein sequence ID" value="KAH9833361.1"/>
    <property type="molecule type" value="Genomic_DNA"/>
</dbReference>
<gene>
    <name evidence="2" type="ORF">Tdes44962_MAKER08784</name>
</gene>
<dbReference type="AlphaFoldDB" id="A0A9W7SVK9"/>
<protein>
    <submittedName>
        <fullName evidence="2">Uncharacterized protein</fullName>
    </submittedName>
</protein>
<reference evidence="2 3" key="1">
    <citation type="journal article" date="2018" name="IMA Fungus">
        <title>IMA Genome-F 10: Nine draft genome sequences of Claviceps purpurea s.lat., including C. arundinis, C. humidiphila, and C. cf. spartinae, pseudomolecules for the pitch canker pathogen Fusarium circinatum, draft genome of Davidsoniella eucalypti, Grosmannia galeiformis, Quambalaria eucalypti, and Teratosphaeria destructans.</title>
        <authorList>
            <person name="Wingfield B.D."/>
            <person name="Liu M."/>
            <person name="Nguyen H.D."/>
            <person name="Lane F.A."/>
            <person name="Morgan S.W."/>
            <person name="De Vos L."/>
            <person name="Wilken P.M."/>
            <person name="Duong T.A."/>
            <person name="Aylward J."/>
            <person name="Coetzee M.P."/>
            <person name="Dadej K."/>
            <person name="De Beer Z.W."/>
            <person name="Findlay W."/>
            <person name="Havenga M."/>
            <person name="Kolarik M."/>
            <person name="Menzies J.G."/>
            <person name="Naidoo K."/>
            <person name="Pochopski O."/>
            <person name="Shoukouhi P."/>
            <person name="Santana Q.C."/>
            <person name="Seifert K.A."/>
            <person name="Soal N."/>
            <person name="Steenkamp E.T."/>
            <person name="Tatham C.T."/>
            <person name="van der Nest M.A."/>
            <person name="Wingfield M.J."/>
        </authorList>
    </citation>
    <scope>NUCLEOTIDE SEQUENCE [LARGE SCALE GENOMIC DNA]</scope>
    <source>
        <strain evidence="2">CMW44962</strain>
    </source>
</reference>
<evidence type="ECO:0000256" key="1">
    <source>
        <dbReference type="SAM" id="MobiDB-lite"/>
    </source>
</evidence>
<comment type="caution">
    <text evidence="2">The sequence shown here is derived from an EMBL/GenBank/DDBJ whole genome shotgun (WGS) entry which is preliminary data.</text>
</comment>
<organism evidence="2 3">
    <name type="scientific">Teratosphaeria destructans</name>
    <dbReference type="NCBI Taxonomy" id="418781"/>
    <lineage>
        <taxon>Eukaryota</taxon>
        <taxon>Fungi</taxon>
        <taxon>Dikarya</taxon>
        <taxon>Ascomycota</taxon>
        <taxon>Pezizomycotina</taxon>
        <taxon>Dothideomycetes</taxon>
        <taxon>Dothideomycetidae</taxon>
        <taxon>Mycosphaerellales</taxon>
        <taxon>Teratosphaeriaceae</taxon>
        <taxon>Teratosphaeria</taxon>
    </lineage>
</organism>
<keyword evidence="3" id="KW-1185">Reference proteome</keyword>
<dbReference type="OrthoDB" id="10321888at2759"/>
<feature type="compositionally biased region" description="Polar residues" evidence="1">
    <location>
        <begin position="171"/>
        <end position="185"/>
    </location>
</feature>
<accession>A0A9W7SVK9</accession>
<dbReference type="Proteomes" id="UP001138500">
    <property type="component" value="Unassembled WGS sequence"/>
</dbReference>
<feature type="region of interest" description="Disordered" evidence="1">
    <location>
        <begin position="163"/>
        <end position="193"/>
    </location>
</feature>